<dbReference type="InterPro" id="IPR052708">
    <property type="entry name" value="PxpC"/>
</dbReference>
<evidence type="ECO:0000259" key="6">
    <source>
        <dbReference type="SMART" id="SM00797"/>
    </source>
</evidence>
<dbReference type="EMBL" id="AP027729">
    <property type="protein sequence ID" value="BDZ42595.1"/>
    <property type="molecule type" value="Genomic_DNA"/>
</dbReference>
<accession>A0ABM8G382</accession>
<keyword evidence="2 7" id="KW-0378">Hydrolase</keyword>
<keyword evidence="8" id="KW-1185">Reference proteome</keyword>
<feature type="region of interest" description="Disordered" evidence="4">
    <location>
        <begin position="452"/>
        <end position="513"/>
    </location>
</feature>
<dbReference type="PANTHER" id="PTHR43309">
    <property type="entry name" value="5-OXOPROLINASE SUBUNIT C"/>
    <property type="match status" value="1"/>
</dbReference>
<gene>
    <name evidence="7" type="ORF">GCM10025865_18940</name>
</gene>
<dbReference type="Gene3D" id="2.40.100.10">
    <property type="entry name" value="Cyclophilin-like"/>
    <property type="match status" value="2"/>
</dbReference>
<dbReference type="PANTHER" id="PTHR43309:SF3">
    <property type="entry name" value="5-OXOPROLINASE SUBUNIT C"/>
    <property type="match status" value="1"/>
</dbReference>
<dbReference type="InterPro" id="IPR003778">
    <property type="entry name" value="CT_A_B"/>
</dbReference>
<evidence type="ECO:0000256" key="1">
    <source>
        <dbReference type="ARBA" id="ARBA00022741"/>
    </source>
</evidence>
<name>A0ABM8G382_9CELL</name>
<dbReference type="GO" id="GO:0016787">
    <property type="term" value="F:hydrolase activity"/>
    <property type="evidence" value="ECO:0007669"/>
    <property type="project" value="UniProtKB-KW"/>
</dbReference>
<keyword evidence="3" id="KW-0067">ATP-binding</keyword>
<feature type="region of interest" description="Disordered" evidence="4">
    <location>
        <begin position="395"/>
        <end position="415"/>
    </location>
</feature>
<reference evidence="8" key="1">
    <citation type="journal article" date="2019" name="Int. J. Syst. Evol. Microbiol.">
        <title>The Global Catalogue of Microorganisms (GCM) 10K type strain sequencing project: providing services to taxonomists for standard genome sequencing and annotation.</title>
        <authorList>
            <consortium name="The Broad Institute Genomics Platform"/>
            <consortium name="The Broad Institute Genome Sequencing Center for Infectious Disease"/>
            <person name="Wu L."/>
            <person name="Ma J."/>
        </authorList>
    </citation>
    <scope>NUCLEOTIDE SEQUENCE [LARGE SCALE GENOMIC DNA]</scope>
    <source>
        <strain evidence="8">NBRC 108565</strain>
    </source>
</reference>
<evidence type="ECO:0000256" key="2">
    <source>
        <dbReference type="ARBA" id="ARBA00022801"/>
    </source>
</evidence>
<evidence type="ECO:0000259" key="5">
    <source>
        <dbReference type="SMART" id="SM00796"/>
    </source>
</evidence>
<evidence type="ECO:0000256" key="3">
    <source>
        <dbReference type="ARBA" id="ARBA00022840"/>
    </source>
</evidence>
<evidence type="ECO:0000313" key="8">
    <source>
        <dbReference type="Proteomes" id="UP001321475"/>
    </source>
</evidence>
<dbReference type="RefSeq" id="WP_286217058.1">
    <property type="nucleotide sequence ID" value="NZ_AP027729.1"/>
</dbReference>
<feature type="region of interest" description="Disordered" evidence="4">
    <location>
        <begin position="53"/>
        <end position="139"/>
    </location>
</feature>
<feature type="compositionally biased region" description="Low complexity" evidence="4">
    <location>
        <begin position="92"/>
        <end position="121"/>
    </location>
</feature>
<keyword evidence="1" id="KW-0547">Nucleotide-binding</keyword>
<dbReference type="InterPro" id="IPR003833">
    <property type="entry name" value="CT_C_D"/>
</dbReference>
<sequence>MRILEAGSRALIVELDEASGDGDPISVAQRLGALPEVVETVVGAATVLVRLDRSPSARPEPGLDTPARTPAAGLAPVDVRSVVRERSAPRWDAPASDATTPDPAPADSEANPAGSPSADPSAHPDPDPSADPSAGVRDPDQVVVPVRYDGADLAEVADLLGVTPQEVVRRHTSTPYRVAFTGFAPGFAYLAGDAGLDVPRRDSPRTRIPAGAVGLAGPFSGVYPRESPGGWQLIGTTDLPMWDLERDPPALLVPGSTVRFVESSTDPAGSTPVLDRVRDPGSGPGTVRTGGPPDRPHAAGDGPAGVPDAVRRPAITVTRTTYPVLVEDLGRDAVAHLGVTRSGALDAPALRRANRAVGNSDDAAGLEVASGPTTLRAEGPVTVAVTGAETTVSVARAGSGPDGPESRFSTPGTVELDDGDTVTIAAPVRGFRTYVAVRGGVDVPRVLGSASTDVLSGLGPRPLRDGDTVAVGTSPRRAPAGSPGTGTASGSGSDRPAGSTVERRDGAAPSGASDVSDVTVLDVVLGPRDDWFDDGSVALLLAQDWEITAAADRVGARLAGARPLVRRTTRAGTELPSEPIARGSLQVPPEGDPVLLLADHPVTGGYPVVAVVADHDLPRTAHLAPGARVRFRRVAA</sequence>
<dbReference type="SMART" id="SM00797">
    <property type="entry name" value="AHS2"/>
    <property type="match status" value="1"/>
</dbReference>
<evidence type="ECO:0000256" key="4">
    <source>
        <dbReference type="SAM" id="MobiDB-lite"/>
    </source>
</evidence>
<dbReference type="InterPro" id="IPR029000">
    <property type="entry name" value="Cyclophilin-like_dom_sf"/>
</dbReference>
<protein>
    <submittedName>
        <fullName evidence="7">Allophanate hydrolase</fullName>
    </submittedName>
</protein>
<dbReference type="Pfam" id="PF02626">
    <property type="entry name" value="CT_A_B"/>
    <property type="match status" value="1"/>
</dbReference>
<dbReference type="SUPFAM" id="SSF50891">
    <property type="entry name" value="Cyclophilin-like"/>
    <property type="match status" value="2"/>
</dbReference>
<proteinExistence type="predicted"/>
<dbReference type="Pfam" id="PF02682">
    <property type="entry name" value="CT_C_D"/>
    <property type="match status" value="1"/>
</dbReference>
<feature type="region of interest" description="Disordered" evidence="4">
    <location>
        <begin position="262"/>
        <end position="312"/>
    </location>
</feature>
<feature type="compositionally biased region" description="Low complexity" evidence="4">
    <location>
        <begin position="299"/>
        <end position="308"/>
    </location>
</feature>
<feature type="domain" description="Carboxyltransferase" evidence="5">
    <location>
        <begin position="1"/>
        <end position="252"/>
    </location>
</feature>
<evidence type="ECO:0000313" key="7">
    <source>
        <dbReference type="EMBL" id="BDZ42595.1"/>
    </source>
</evidence>
<dbReference type="Proteomes" id="UP001321475">
    <property type="component" value="Chromosome"/>
</dbReference>
<feature type="compositionally biased region" description="Low complexity" evidence="4">
    <location>
        <begin position="130"/>
        <end position="139"/>
    </location>
</feature>
<feature type="domain" description="Carboxyltransferase" evidence="6">
    <location>
        <begin position="336"/>
        <end position="636"/>
    </location>
</feature>
<dbReference type="SMART" id="SM00796">
    <property type="entry name" value="AHS1"/>
    <property type="match status" value="1"/>
</dbReference>
<dbReference type="Gene3D" id="3.30.1360.40">
    <property type="match status" value="1"/>
</dbReference>
<organism evidence="7 8">
    <name type="scientific">Paraoerskovia sediminicola</name>
    <dbReference type="NCBI Taxonomy" id="1138587"/>
    <lineage>
        <taxon>Bacteria</taxon>
        <taxon>Bacillati</taxon>
        <taxon>Actinomycetota</taxon>
        <taxon>Actinomycetes</taxon>
        <taxon>Micrococcales</taxon>
        <taxon>Cellulomonadaceae</taxon>
        <taxon>Paraoerskovia</taxon>
    </lineage>
</organism>